<reference evidence="2 3" key="1">
    <citation type="journal article" date="2016" name="Sci. Rep.">
        <title>The genome sequence of the outbreeding globe artichoke constructed de novo incorporating a phase-aware low-pass sequencing strategy of F1 progeny.</title>
        <authorList>
            <person name="Scaglione D."/>
            <person name="Reyes-Chin-Wo S."/>
            <person name="Acquadro A."/>
            <person name="Froenicke L."/>
            <person name="Portis E."/>
            <person name="Beitel C."/>
            <person name="Tirone M."/>
            <person name="Mauro R."/>
            <person name="Lo Monaco A."/>
            <person name="Mauromicale G."/>
            <person name="Faccioli P."/>
            <person name="Cattivelli L."/>
            <person name="Rieseberg L."/>
            <person name="Michelmore R."/>
            <person name="Lanteri S."/>
        </authorList>
    </citation>
    <scope>NUCLEOTIDE SEQUENCE [LARGE SCALE GENOMIC DNA]</scope>
    <source>
        <strain evidence="2">2C</strain>
    </source>
</reference>
<gene>
    <name evidence="2" type="ORF">Ccrd_013730</name>
</gene>
<sequence length="165" mass="17536">MEEKGKWSGDLNSFPKAWKLKQLGREGVKSGQARSESRGGNGWHPSIFTGGSSATSPTVNVLPIDNICLSGKDLKAGTDNYGDNNIMGGGSAIKSIVVGGREENPILGNLNPSELMQQGVVEDRLPLLVDVTSAFRSVCLLHWWGVSGAGKTTLMDVLAARKLVE</sequence>
<accession>A0A118K4Q2</accession>
<name>A0A118K4Q2_CYNCS</name>
<evidence type="ECO:0000313" key="3">
    <source>
        <dbReference type="Proteomes" id="UP000243975"/>
    </source>
</evidence>
<dbReference type="PANTHER" id="PTHR48040">
    <property type="entry name" value="PLEIOTROPIC DRUG RESISTANCE PROTEIN 1-LIKE ISOFORM X1"/>
    <property type="match status" value="1"/>
</dbReference>
<dbReference type="STRING" id="59895.A0A118K4Q2"/>
<dbReference type="PANTHER" id="PTHR48040:SF12">
    <property type="entry name" value="ABC TRANSPORTER G FAMILY MEMBER 32-LIKE ISOFORM X1"/>
    <property type="match status" value="1"/>
</dbReference>
<keyword evidence="3" id="KW-1185">Reference proteome</keyword>
<protein>
    <submittedName>
        <fullName evidence="2">Uncharacterized protein</fullName>
    </submittedName>
</protein>
<evidence type="ECO:0000256" key="1">
    <source>
        <dbReference type="SAM" id="MobiDB-lite"/>
    </source>
</evidence>
<dbReference type="Gramene" id="KVI07905">
    <property type="protein sequence ID" value="KVI07905"/>
    <property type="gene ID" value="Ccrd_013730"/>
</dbReference>
<organism evidence="2 3">
    <name type="scientific">Cynara cardunculus var. scolymus</name>
    <name type="common">Globe artichoke</name>
    <name type="synonym">Cynara scolymus</name>
    <dbReference type="NCBI Taxonomy" id="59895"/>
    <lineage>
        <taxon>Eukaryota</taxon>
        <taxon>Viridiplantae</taxon>
        <taxon>Streptophyta</taxon>
        <taxon>Embryophyta</taxon>
        <taxon>Tracheophyta</taxon>
        <taxon>Spermatophyta</taxon>
        <taxon>Magnoliopsida</taxon>
        <taxon>eudicotyledons</taxon>
        <taxon>Gunneridae</taxon>
        <taxon>Pentapetalae</taxon>
        <taxon>asterids</taxon>
        <taxon>campanulids</taxon>
        <taxon>Asterales</taxon>
        <taxon>Asteraceae</taxon>
        <taxon>Carduoideae</taxon>
        <taxon>Cardueae</taxon>
        <taxon>Carduinae</taxon>
        <taxon>Cynara</taxon>
    </lineage>
</organism>
<comment type="caution">
    <text evidence="2">The sequence shown here is derived from an EMBL/GenBank/DDBJ whole genome shotgun (WGS) entry which is preliminary data.</text>
</comment>
<dbReference type="Proteomes" id="UP000243975">
    <property type="component" value="Unassembled WGS sequence"/>
</dbReference>
<dbReference type="AlphaFoldDB" id="A0A118K4Q2"/>
<feature type="region of interest" description="Disordered" evidence="1">
    <location>
        <begin position="24"/>
        <end position="51"/>
    </location>
</feature>
<evidence type="ECO:0000313" key="2">
    <source>
        <dbReference type="EMBL" id="KVI07905.1"/>
    </source>
</evidence>
<proteinExistence type="predicted"/>
<dbReference type="EMBL" id="LEKV01001465">
    <property type="protein sequence ID" value="KVI07905.1"/>
    <property type="molecule type" value="Genomic_DNA"/>
</dbReference>